<reference evidence="2 3" key="2">
    <citation type="submission" date="2017-08" db="EMBL/GenBank/DDBJ databases">
        <title>WGS of novel Burkholderia cepaca complex species.</title>
        <authorList>
            <person name="Lipuma J."/>
            <person name="Spilker T."/>
        </authorList>
    </citation>
    <scope>NUCLEOTIDE SEQUENCE [LARGE SCALE GENOMIC DNA]</scope>
    <source>
        <strain evidence="2 3">AU17325</strain>
    </source>
</reference>
<feature type="domain" description="SnoaL-like" evidence="1">
    <location>
        <begin position="5"/>
        <end position="125"/>
    </location>
</feature>
<name>A0A228I3Q5_9BURK</name>
<organism evidence="2 3">
    <name type="scientific">Burkholderia aenigmatica</name>
    <dbReference type="NCBI Taxonomy" id="2015348"/>
    <lineage>
        <taxon>Bacteria</taxon>
        <taxon>Pseudomonadati</taxon>
        <taxon>Pseudomonadota</taxon>
        <taxon>Betaproteobacteria</taxon>
        <taxon>Burkholderiales</taxon>
        <taxon>Burkholderiaceae</taxon>
        <taxon>Burkholderia</taxon>
        <taxon>Burkholderia cepacia complex</taxon>
    </lineage>
</organism>
<comment type="caution">
    <text evidence="2">The sequence shown here is derived from an EMBL/GenBank/DDBJ whole genome shotgun (WGS) entry which is preliminary data.</text>
</comment>
<dbReference type="AlphaFoldDB" id="A0A228I3Q5"/>
<evidence type="ECO:0000259" key="1">
    <source>
        <dbReference type="Pfam" id="PF13577"/>
    </source>
</evidence>
<reference evidence="3" key="1">
    <citation type="submission" date="2017-06" db="EMBL/GenBank/DDBJ databases">
        <authorList>
            <person name="LiPuma J."/>
            <person name="Spilker T."/>
        </authorList>
    </citation>
    <scope>NUCLEOTIDE SEQUENCE [LARGE SCALE GENOMIC DNA]</scope>
    <source>
        <strain evidence="3">AU17325</strain>
    </source>
</reference>
<dbReference type="InterPro" id="IPR037401">
    <property type="entry name" value="SnoaL-like"/>
</dbReference>
<dbReference type="RefSeq" id="WP_089453514.1">
    <property type="nucleotide sequence ID" value="NZ_NKFA01000020.1"/>
</dbReference>
<accession>A0A228I3Q5</accession>
<evidence type="ECO:0000313" key="2">
    <source>
        <dbReference type="EMBL" id="OXI36842.1"/>
    </source>
</evidence>
<gene>
    <name evidence="2" type="ORF">CFB84_33155</name>
</gene>
<dbReference type="SUPFAM" id="SSF54427">
    <property type="entry name" value="NTF2-like"/>
    <property type="match status" value="1"/>
</dbReference>
<protein>
    <recommendedName>
        <fullName evidence="1">SnoaL-like domain-containing protein</fullName>
    </recommendedName>
</protein>
<dbReference type="Pfam" id="PF13577">
    <property type="entry name" value="SnoaL_4"/>
    <property type="match status" value="1"/>
</dbReference>
<sequence length="141" mass="15461">MTLSAETKLEVQEAVARAYQALDGHNARAWAESFTQDGKFEAIYGAFHGRAEIEAFIQSHIDKGAETGAMHTVTNFVVEGSNDAPVIHGYVVKFGMDRRPVEILGCAKLIGQMTRQAGRWRFEHLTLAITLTAPSPAMPTE</sequence>
<dbReference type="InterPro" id="IPR032710">
    <property type="entry name" value="NTF2-like_dom_sf"/>
</dbReference>
<dbReference type="OrthoDB" id="9130903at2"/>
<dbReference type="EMBL" id="NKFA01000020">
    <property type="protein sequence ID" value="OXI36842.1"/>
    <property type="molecule type" value="Genomic_DNA"/>
</dbReference>
<evidence type="ECO:0000313" key="3">
    <source>
        <dbReference type="Proteomes" id="UP000214600"/>
    </source>
</evidence>
<proteinExistence type="predicted"/>
<dbReference type="Proteomes" id="UP000214600">
    <property type="component" value="Unassembled WGS sequence"/>
</dbReference>
<dbReference type="Gene3D" id="3.10.450.50">
    <property type="match status" value="1"/>
</dbReference>